<dbReference type="InterPro" id="IPR048574">
    <property type="entry name" value="RUBY_RBDX"/>
</dbReference>
<comment type="caution">
    <text evidence="2">The sequence shown here is derived from an EMBL/GenBank/DDBJ whole genome shotgun (WGS) entry which is preliminary data.</text>
</comment>
<sequence length="67" mass="7809">MQSIGQYEKGIYFDAGFLIAYNKKMNNKKWRCKICGYIHEGDEPPEICPRCGASKMNFNKVEEKENN</sequence>
<dbReference type="Pfam" id="PF21349">
    <property type="entry name" value="RUBY_RBDX"/>
    <property type="match status" value="1"/>
</dbReference>
<dbReference type="CDD" id="cd00729">
    <property type="entry name" value="rubredoxin_SM"/>
    <property type="match status" value="1"/>
</dbReference>
<dbReference type="GO" id="GO:0005506">
    <property type="term" value="F:iron ion binding"/>
    <property type="evidence" value="ECO:0007669"/>
    <property type="project" value="InterPro"/>
</dbReference>
<accession>A0A0G0FR83</accession>
<dbReference type="PROSITE" id="PS50903">
    <property type="entry name" value="RUBREDOXIN_LIKE"/>
    <property type="match status" value="1"/>
</dbReference>
<dbReference type="Proteomes" id="UP000034044">
    <property type="component" value="Unassembled WGS sequence"/>
</dbReference>
<evidence type="ECO:0000313" key="3">
    <source>
        <dbReference type="Proteomes" id="UP000034044"/>
    </source>
</evidence>
<reference evidence="2 3" key="1">
    <citation type="journal article" date="2015" name="Nature">
        <title>rRNA introns, odd ribosomes, and small enigmatic genomes across a large radiation of phyla.</title>
        <authorList>
            <person name="Brown C.T."/>
            <person name="Hug L.A."/>
            <person name="Thomas B.C."/>
            <person name="Sharon I."/>
            <person name="Castelle C.J."/>
            <person name="Singh A."/>
            <person name="Wilkins M.J."/>
            <person name="Williams K.H."/>
            <person name="Banfield J.F."/>
        </authorList>
    </citation>
    <scope>NUCLEOTIDE SEQUENCE [LARGE SCALE GENOMIC DNA]</scope>
</reference>
<evidence type="ECO:0000259" key="1">
    <source>
        <dbReference type="PROSITE" id="PS50903"/>
    </source>
</evidence>
<gene>
    <name evidence="2" type="ORF">US36_C0018G0006</name>
</gene>
<dbReference type="Gene3D" id="2.20.28.10">
    <property type="match status" value="1"/>
</dbReference>
<evidence type="ECO:0000313" key="2">
    <source>
        <dbReference type="EMBL" id="KKQ21548.1"/>
    </source>
</evidence>
<name>A0A0G0FR83_9BACT</name>
<proteinExistence type="predicted"/>
<organism evidence="2 3">
    <name type="scientific">Candidatus Wolfebacteria bacterium GW2011_GWC1_37_10</name>
    <dbReference type="NCBI Taxonomy" id="1619010"/>
    <lineage>
        <taxon>Bacteria</taxon>
        <taxon>Candidatus Wolfeibacteriota</taxon>
    </lineage>
</organism>
<dbReference type="InterPro" id="IPR024934">
    <property type="entry name" value="Rubredoxin-like_dom"/>
</dbReference>
<protein>
    <submittedName>
        <fullName evidence="2">Rubrerythrin</fullName>
    </submittedName>
</protein>
<dbReference type="AlphaFoldDB" id="A0A0G0FR83"/>
<dbReference type="EMBL" id="LBSR01000018">
    <property type="protein sequence ID" value="KKQ21548.1"/>
    <property type="molecule type" value="Genomic_DNA"/>
</dbReference>
<feature type="domain" description="Rubredoxin-like" evidence="1">
    <location>
        <begin position="27"/>
        <end position="61"/>
    </location>
</feature>
<dbReference type="SUPFAM" id="SSF57802">
    <property type="entry name" value="Rubredoxin-like"/>
    <property type="match status" value="1"/>
</dbReference>